<dbReference type="OrthoDB" id="9813395at2"/>
<dbReference type="InterPro" id="IPR005486">
    <property type="entry name" value="Glucokinase_regulatory_CS"/>
</dbReference>
<dbReference type="Gene3D" id="3.40.50.10490">
    <property type="entry name" value="Glucose-6-phosphate isomerase like protein, domain 1"/>
    <property type="match status" value="1"/>
</dbReference>
<dbReference type="RefSeq" id="WP_120240777.1">
    <property type="nucleotide sequence ID" value="NZ_RAPQ01000010.1"/>
</dbReference>
<protein>
    <recommendedName>
        <fullName evidence="3">N-acetylmuramic acid 6-phosphate etherase</fullName>
        <shortName evidence="3">MurNAc-6-P etherase</shortName>
        <ecNumber evidence="3">4.2.1.126</ecNumber>
    </recommendedName>
    <alternativeName>
        <fullName evidence="3">N-acetylmuramic acid 6-phosphate hydrolase</fullName>
    </alternativeName>
    <alternativeName>
        <fullName evidence="3">N-acetylmuramic acid 6-phosphate lyase</fullName>
    </alternativeName>
</protein>
<keyword evidence="6" id="KW-1185">Reference proteome</keyword>
<dbReference type="GO" id="GO:0046348">
    <property type="term" value="P:amino sugar catabolic process"/>
    <property type="evidence" value="ECO:0007669"/>
    <property type="project" value="InterPro"/>
</dbReference>
<dbReference type="UniPathway" id="UPA00342"/>
<dbReference type="EC" id="4.2.1.126" evidence="3"/>
<dbReference type="InterPro" id="IPR005488">
    <property type="entry name" value="Etherase_MurQ"/>
</dbReference>
<comment type="similarity">
    <text evidence="3">Belongs to the GCKR-like family. MurNAc-6-P etherase subfamily.</text>
</comment>
<dbReference type="NCBIfam" id="NF003915">
    <property type="entry name" value="PRK05441.1"/>
    <property type="match status" value="1"/>
</dbReference>
<evidence type="ECO:0000313" key="6">
    <source>
        <dbReference type="Proteomes" id="UP000284531"/>
    </source>
</evidence>
<accession>A0A419WX56</accession>
<dbReference type="EMBL" id="RAPQ01000010">
    <property type="protein sequence ID" value="RKE00031.1"/>
    <property type="molecule type" value="Genomic_DNA"/>
</dbReference>
<evidence type="ECO:0000313" key="5">
    <source>
        <dbReference type="EMBL" id="RKE00031.1"/>
    </source>
</evidence>
<comment type="subunit">
    <text evidence="3">Homodimer.</text>
</comment>
<dbReference type="PROSITE" id="PS51464">
    <property type="entry name" value="SIS"/>
    <property type="match status" value="1"/>
</dbReference>
<dbReference type="GO" id="GO:0016803">
    <property type="term" value="F:ether hydrolase activity"/>
    <property type="evidence" value="ECO:0007669"/>
    <property type="project" value="TreeGrafter"/>
</dbReference>
<dbReference type="Proteomes" id="UP000284531">
    <property type="component" value="Unassembled WGS sequence"/>
</dbReference>
<proteinExistence type="inferred from homology"/>
<sequence>MNNTPNKKTDNKITEAPSNFSNLEQMSVSELLYGINQEDGQIHIAVNKAIPTIEKFVSLLIDRIKSDGRLFYLGAGTSGRLGVLDASELPPTFGVPANIVIGLIAGGEKALRSAVESAEDDPEKAWQELQDYDINENDSVLGIAASGTTPYVIGGVKKARENGLLTACITCNPDAPVSKEAEIVIEAVVGPEFVTGSTRLKAGTAQKMILNMITTSLMIKLGRVKGNKMVNMQLTNKKLVERGTLMIMEELKLDKETSKSLLLEHGSVKKAIEAYKKS</sequence>
<dbReference type="PROSITE" id="PS01272">
    <property type="entry name" value="GCKR"/>
    <property type="match status" value="1"/>
</dbReference>
<feature type="active site" evidence="3">
    <location>
        <position position="119"/>
    </location>
</feature>
<comment type="catalytic activity">
    <reaction evidence="3">
        <text>N-acetyl-D-muramate 6-phosphate + H2O = N-acetyl-D-glucosamine 6-phosphate + (R)-lactate</text>
        <dbReference type="Rhea" id="RHEA:26410"/>
        <dbReference type="ChEBI" id="CHEBI:15377"/>
        <dbReference type="ChEBI" id="CHEBI:16004"/>
        <dbReference type="ChEBI" id="CHEBI:57513"/>
        <dbReference type="ChEBI" id="CHEBI:58722"/>
        <dbReference type="EC" id="4.2.1.126"/>
    </reaction>
</comment>
<dbReference type="PANTHER" id="PTHR10088:SF4">
    <property type="entry name" value="GLUCOKINASE REGULATORY PROTEIN"/>
    <property type="match status" value="1"/>
</dbReference>
<comment type="pathway">
    <text evidence="3">Amino-sugar metabolism; N-acetylmuramate degradation.</text>
</comment>
<dbReference type="CDD" id="cd05007">
    <property type="entry name" value="SIS_Etherase"/>
    <property type="match status" value="1"/>
</dbReference>
<dbReference type="SUPFAM" id="SSF53697">
    <property type="entry name" value="SIS domain"/>
    <property type="match status" value="1"/>
</dbReference>
<dbReference type="GO" id="GO:0097367">
    <property type="term" value="F:carbohydrate derivative binding"/>
    <property type="evidence" value="ECO:0007669"/>
    <property type="project" value="InterPro"/>
</dbReference>
<evidence type="ECO:0000256" key="1">
    <source>
        <dbReference type="ARBA" id="ARBA00023239"/>
    </source>
</evidence>
<evidence type="ECO:0000256" key="3">
    <source>
        <dbReference type="HAMAP-Rule" id="MF_00068"/>
    </source>
</evidence>
<dbReference type="GO" id="GO:0016835">
    <property type="term" value="F:carbon-oxygen lyase activity"/>
    <property type="evidence" value="ECO:0007669"/>
    <property type="project" value="UniProtKB-UniRule"/>
</dbReference>
<feature type="active site" description="Proton donor" evidence="3">
    <location>
        <position position="88"/>
    </location>
</feature>
<reference evidence="5 6" key="1">
    <citation type="submission" date="2018-09" db="EMBL/GenBank/DDBJ databases">
        <title>Genomic Encyclopedia of Archaeal and Bacterial Type Strains, Phase II (KMG-II): from individual species to whole genera.</title>
        <authorList>
            <person name="Goeker M."/>
        </authorList>
    </citation>
    <scope>NUCLEOTIDE SEQUENCE [LARGE SCALE GENOMIC DNA]</scope>
    <source>
        <strain evidence="5 6">DSM 21950</strain>
    </source>
</reference>
<dbReference type="NCBIfam" id="TIGR00274">
    <property type="entry name" value="N-acetylmuramic acid 6-phosphate etherase"/>
    <property type="match status" value="1"/>
</dbReference>
<keyword evidence="2 3" id="KW-0119">Carbohydrate metabolism</keyword>
<feature type="domain" description="SIS" evidence="4">
    <location>
        <begin position="60"/>
        <end position="223"/>
    </location>
</feature>
<dbReference type="FunFam" id="3.40.50.10490:FF:000014">
    <property type="entry name" value="N-acetylmuramic acid 6-phosphate etherase"/>
    <property type="match status" value="1"/>
</dbReference>
<gene>
    <name evidence="3" type="primary">murQ</name>
    <name evidence="5" type="ORF">BXY64_3021</name>
</gene>
<evidence type="ECO:0000256" key="2">
    <source>
        <dbReference type="ARBA" id="ARBA00023277"/>
    </source>
</evidence>
<dbReference type="GO" id="GO:0097173">
    <property type="term" value="P:N-acetylmuramic acid catabolic process"/>
    <property type="evidence" value="ECO:0007669"/>
    <property type="project" value="UniProtKB-UniPathway"/>
</dbReference>
<dbReference type="GO" id="GO:0009254">
    <property type="term" value="P:peptidoglycan turnover"/>
    <property type="evidence" value="ECO:0007669"/>
    <property type="project" value="TreeGrafter"/>
</dbReference>
<comment type="function">
    <text evidence="3">Specifically catalyzes the cleavage of the D-lactyl ether substituent of MurNAc 6-phosphate, producing GlcNAc 6-phosphate and D-lactate.</text>
</comment>
<dbReference type="Pfam" id="PF22645">
    <property type="entry name" value="GKRP_SIS_N"/>
    <property type="match status" value="1"/>
</dbReference>
<dbReference type="Gene3D" id="1.10.8.1080">
    <property type="match status" value="1"/>
</dbReference>
<dbReference type="NCBIfam" id="NF009222">
    <property type="entry name" value="PRK12570.1"/>
    <property type="match status" value="1"/>
</dbReference>
<comment type="caution">
    <text evidence="5">The sequence shown here is derived from an EMBL/GenBank/DDBJ whole genome shotgun (WGS) entry which is preliminary data.</text>
</comment>
<dbReference type="AlphaFoldDB" id="A0A419WX56"/>
<evidence type="ECO:0000259" key="4">
    <source>
        <dbReference type="PROSITE" id="PS51464"/>
    </source>
</evidence>
<dbReference type="PANTHER" id="PTHR10088">
    <property type="entry name" value="GLUCOKINASE REGULATORY PROTEIN"/>
    <property type="match status" value="1"/>
</dbReference>
<organism evidence="5 6">
    <name type="scientific">Marinifilum flexuosum</name>
    <dbReference type="NCBI Taxonomy" id="1117708"/>
    <lineage>
        <taxon>Bacteria</taxon>
        <taxon>Pseudomonadati</taxon>
        <taxon>Bacteroidota</taxon>
        <taxon>Bacteroidia</taxon>
        <taxon>Marinilabiliales</taxon>
        <taxon>Marinifilaceae</taxon>
    </lineage>
</organism>
<comment type="miscellaneous">
    <text evidence="3">A lyase-type mechanism (elimination/hydration) is suggested for the cleavage of the lactyl ether bond of MurNAc 6-phosphate, with the formation of an alpha,beta-unsaturated aldehyde intermediate with (E)-stereochemistry, followed by the syn addition of water to give product.</text>
</comment>
<dbReference type="HAMAP" id="MF_00068">
    <property type="entry name" value="MurQ"/>
    <property type="match status" value="1"/>
</dbReference>
<dbReference type="InterPro" id="IPR040190">
    <property type="entry name" value="MURQ/GCKR"/>
</dbReference>
<keyword evidence="1 3" id="KW-0456">Lyase</keyword>
<name>A0A419WX56_9BACT</name>
<dbReference type="InterPro" id="IPR046348">
    <property type="entry name" value="SIS_dom_sf"/>
</dbReference>
<dbReference type="InterPro" id="IPR001347">
    <property type="entry name" value="SIS_dom"/>
</dbReference>